<dbReference type="PANTHER" id="PTHR43711">
    <property type="entry name" value="TWO-COMPONENT HISTIDINE KINASE"/>
    <property type="match status" value="1"/>
</dbReference>
<gene>
    <name evidence="11" type="ORF">D0433_04390</name>
</gene>
<comment type="caution">
    <text evidence="11">The sequence shown here is derived from an EMBL/GenBank/DDBJ whole genome shotgun (WGS) entry which is preliminary data.</text>
</comment>
<dbReference type="InterPro" id="IPR036097">
    <property type="entry name" value="HisK_dim/P_sf"/>
</dbReference>
<dbReference type="InterPro" id="IPR050736">
    <property type="entry name" value="Sensor_HK_Regulatory"/>
</dbReference>
<dbReference type="CDD" id="cd00075">
    <property type="entry name" value="HATPase"/>
    <property type="match status" value="1"/>
</dbReference>
<dbReference type="Pfam" id="PF02518">
    <property type="entry name" value="HATPase_c"/>
    <property type="match status" value="1"/>
</dbReference>
<dbReference type="SUPFAM" id="SSF55874">
    <property type="entry name" value="ATPase domain of HSP90 chaperone/DNA topoisomerase II/histidine kinase"/>
    <property type="match status" value="1"/>
</dbReference>
<evidence type="ECO:0000313" key="11">
    <source>
        <dbReference type="EMBL" id="RFM24736.1"/>
    </source>
</evidence>
<keyword evidence="3" id="KW-0597">Phosphoprotein</keyword>
<organism evidence="11 12">
    <name type="scientific">Candidatus Thermochlorobacter aerophilus</name>
    <dbReference type="NCBI Taxonomy" id="1868324"/>
    <lineage>
        <taxon>Bacteria</taxon>
        <taxon>Pseudomonadati</taxon>
        <taxon>Chlorobiota</taxon>
        <taxon>Chlorobiia</taxon>
        <taxon>Chlorobiales</taxon>
        <taxon>Candidatus Thermochlorobacteriaceae</taxon>
        <taxon>Candidatus Thermochlorobacter</taxon>
    </lineage>
</organism>
<name>A0A395M1V1_9BACT</name>
<feature type="repeat" description="TPR" evidence="7">
    <location>
        <begin position="121"/>
        <end position="154"/>
    </location>
</feature>
<dbReference type="PANTHER" id="PTHR43711:SF1">
    <property type="entry name" value="HISTIDINE KINASE 1"/>
    <property type="match status" value="1"/>
</dbReference>
<evidence type="ECO:0000313" key="12">
    <source>
        <dbReference type="Proteomes" id="UP000266389"/>
    </source>
</evidence>
<dbReference type="InterPro" id="IPR003594">
    <property type="entry name" value="HATPase_dom"/>
</dbReference>
<dbReference type="SMART" id="SM00028">
    <property type="entry name" value="TPR"/>
    <property type="match status" value="5"/>
</dbReference>
<dbReference type="InterPro" id="IPR011990">
    <property type="entry name" value="TPR-like_helical_dom_sf"/>
</dbReference>
<evidence type="ECO:0000256" key="3">
    <source>
        <dbReference type="ARBA" id="ARBA00022553"/>
    </source>
</evidence>
<comment type="catalytic activity">
    <reaction evidence="1">
        <text>ATP + protein L-histidine = ADP + protein N-phospho-L-histidine.</text>
        <dbReference type="EC" id="2.7.13.3"/>
    </reaction>
</comment>
<feature type="coiled-coil region" evidence="8">
    <location>
        <begin position="297"/>
        <end position="328"/>
    </location>
</feature>
<feature type="transmembrane region" description="Helical" evidence="9">
    <location>
        <begin position="275"/>
        <end position="295"/>
    </location>
</feature>
<dbReference type="SUPFAM" id="SSF48452">
    <property type="entry name" value="TPR-like"/>
    <property type="match status" value="2"/>
</dbReference>
<dbReference type="SUPFAM" id="SSF47384">
    <property type="entry name" value="Homodimeric domain of signal transducing histidine kinase"/>
    <property type="match status" value="1"/>
</dbReference>
<reference evidence="11 12" key="1">
    <citation type="journal article" date="2011" name="ISME J.">
        <title>Community ecology of hot spring cyanobacterial mats: predominant populations and their functional potential.</title>
        <authorList>
            <person name="Klatt C.G."/>
            <person name="Wood J.M."/>
            <person name="Rusch D.B."/>
            <person name="Bateson M.M."/>
            <person name="Hamamura N."/>
            <person name="Heidelberg J.F."/>
            <person name="Grossman A.R."/>
            <person name="Bhaya D."/>
            <person name="Cohan F.M."/>
            <person name="Kuhl M."/>
            <person name="Bryant D.A."/>
            <person name="Ward D.M."/>
        </authorList>
    </citation>
    <scope>NUCLEOTIDE SEQUENCE [LARGE SCALE GENOMIC DNA]</scope>
    <source>
        <strain evidence="11">OS</strain>
    </source>
</reference>
<keyword evidence="4" id="KW-0808">Transferase</keyword>
<keyword evidence="8" id="KW-0175">Coiled coil</keyword>
<dbReference type="Pfam" id="PF13374">
    <property type="entry name" value="TPR_10"/>
    <property type="match status" value="1"/>
</dbReference>
<evidence type="ECO:0000256" key="7">
    <source>
        <dbReference type="PROSITE-ProRule" id="PRU00339"/>
    </source>
</evidence>
<proteinExistence type="predicted"/>
<dbReference type="FunFam" id="3.30.565.10:FF:000006">
    <property type="entry name" value="Sensor histidine kinase WalK"/>
    <property type="match status" value="1"/>
</dbReference>
<accession>A0A395M1V1</accession>
<evidence type="ECO:0000256" key="8">
    <source>
        <dbReference type="SAM" id="Coils"/>
    </source>
</evidence>
<keyword evidence="5" id="KW-0418">Kinase</keyword>
<keyword evidence="9" id="KW-1133">Transmembrane helix</keyword>
<dbReference type="Pfam" id="PF00512">
    <property type="entry name" value="HisKA"/>
    <property type="match status" value="1"/>
</dbReference>
<protein>
    <recommendedName>
        <fullName evidence="2">histidine kinase</fullName>
        <ecNumber evidence="2">2.7.13.3</ecNumber>
    </recommendedName>
</protein>
<dbReference type="InterPro" id="IPR036890">
    <property type="entry name" value="HATPase_C_sf"/>
</dbReference>
<keyword evidence="6" id="KW-0902">Two-component regulatory system</keyword>
<dbReference type="PROSITE" id="PS50109">
    <property type="entry name" value="HIS_KIN"/>
    <property type="match status" value="1"/>
</dbReference>
<sequence length="581" mass="65617">AWCYHSLGNINDYQGKYDLAIDYHLKALKLREEIQDQKGVLWSLIRIGDCFANQGKHEQALQYRSRALAQAEEIGVEDAICSAMTGVATSYLRLLRYAEAKQYAQKALALSEKLGDKRYIDLALTALGESELHEHNYEKALEYFMRGLKIRQDMQIQNYVAESLERISRTLFLQKKHDAALQYALRSLETAANVQARNEEKNAYQLLYEISREKGDYRAALNYFEKFAALKDSLLSLEAQKRIAELELHLENERKDREIEALQKDREAKELTQHLLVALATLSLMVIVLIALGYCQKARKNEELSKLNAELNEARQKAETERQAAEQANMFKTELLGIAAHDLQNPLQSIMGFAMLIAEKVEHQPETKIMAETITRSAKRMLGIITDLLKTTAIDSGSIVLEKSITDISALLYTVAENNQQLLQRKSQRLEINLEPQLFAEVDSKRMYEVFENLLSNAIKYSPEGKTIWISGSKVGEYAANEKQASANKLRVTIRDEGQGLTKDDMQKLFGRFQRLSAYPTGGESSTGLGLSIVKKIVELHGGRVWAESEGKDKGSTFFVELPAATPIEPLKKSIANVKST</sequence>
<dbReference type="AlphaFoldDB" id="A0A395M1V1"/>
<dbReference type="GO" id="GO:0000155">
    <property type="term" value="F:phosphorelay sensor kinase activity"/>
    <property type="evidence" value="ECO:0007669"/>
    <property type="project" value="InterPro"/>
</dbReference>
<dbReference type="PROSITE" id="PS50005">
    <property type="entry name" value="TPR"/>
    <property type="match status" value="1"/>
</dbReference>
<evidence type="ECO:0000259" key="10">
    <source>
        <dbReference type="PROSITE" id="PS50109"/>
    </source>
</evidence>
<keyword evidence="7" id="KW-0802">TPR repeat</keyword>
<dbReference type="SMART" id="SM00388">
    <property type="entry name" value="HisKA"/>
    <property type="match status" value="1"/>
</dbReference>
<dbReference type="InterPro" id="IPR004358">
    <property type="entry name" value="Sig_transdc_His_kin-like_C"/>
</dbReference>
<dbReference type="InterPro" id="IPR019734">
    <property type="entry name" value="TPR_rpt"/>
</dbReference>
<dbReference type="Pfam" id="PF13424">
    <property type="entry name" value="TPR_12"/>
    <property type="match status" value="1"/>
</dbReference>
<dbReference type="Proteomes" id="UP000266389">
    <property type="component" value="Unassembled WGS sequence"/>
</dbReference>
<dbReference type="CDD" id="cd00082">
    <property type="entry name" value="HisKA"/>
    <property type="match status" value="1"/>
</dbReference>
<dbReference type="InterPro" id="IPR003661">
    <property type="entry name" value="HisK_dim/P_dom"/>
</dbReference>
<feature type="non-terminal residue" evidence="11">
    <location>
        <position position="1"/>
    </location>
</feature>
<feature type="coiled-coil region" evidence="8">
    <location>
        <begin position="227"/>
        <end position="272"/>
    </location>
</feature>
<dbReference type="Gene3D" id="1.25.40.10">
    <property type="entry name" value="Tetratricopeptide repeat domain"/>
    <property type="match status" value="2"/>
</dbReference>
<evidence type="ECO:0000256" key="4">
    <source>
        <dbReference type="ARBA" id="ARBA00022679"/>
    </source>
</evidence>
<evidence type="ECO:0000256" key="9">
    <source>
        <dbReference type="SAM" id="Phobius"/>
    </source>
</evidence>
<evidence type="ECO:0000256" key="1">
    <source>
        <dbReference type="ARBA" id="ARBA00000085"/>
    </source>
</evidence>
<dbReference type="EC" id="2.7.13.3" evidence="2"/>
<dbReference type="SMART" id="SM00387">
    <property type="entry name" value="HATPase_c"/>
    <property type="match status" value="1"/>
</dbReference>
<dbReference type="Gene3D" id="1.10.287.130">
    <property type="match status" value="1"/>
</dbReference>
<evidence type="ECO:0000256" key="2">
    <source>
        <dbReference type="ARBA" id="ARBA00012438"/>
    </source>
</evidence>
<evidence type="ECO:0000256" key="6">
    <source>
        <dbReference type="ARBA" id="ARBA00023012"/>
    </source>
</evidence>
<keyword evidence="9" id="KW-0472">Membrane</keyword>
<dbReference type="InterPro" id="IPR005467">
    <property type="entry name" value="His_kinase_dom"/>
</dbReference>
<dbReference type="PRINTS" id="PR00344">
    <property type="entry name" value="BCTRLSENSOR"/>
</dbReference>
<keyword evidence="9" id="KW-0812">Transmembrane</keyword>
<evidence type="ECO:0000256" key="5">
    <source>
        <dbReference type="ARBA" id="ARBA00022777"/>
    </source>
</evidence>
<feature type="domain" description="Histidine kinase" evidence="10">
    <location>
        <begin position="338"/>
        <end position="566"/>
    </location>
</feature>
<dbReference type="EMBL" id="PHFL01000028">
    <property type="protein sequence ID" value="RFM24736.1"/>
    <property type="molecule type" value="Genomic_DNA"/>
</dbReference>
<dbReference type="Gene3D" id="3.30.565.10">
    <property type="entry name" value="Histidine kinase-like ATPase, C-terminal domain"/>
    <property type="match status" value="1"/>
</dbReference>